<dbReference type="RefSeq" id="WP_166430014.1">
    <property type="nucleotide sequence ID" value="NZ_VAWA01000025.1"/>
</dbReference>
<accession>A0A5R8ZZG5</accession>
<keyword evidence="3" id="KW-1185">Reference proteome</keyword>
<dbReference type="Proteomes" id="UP000306544">
    <property type="component" value="Unassembled WGS sequence"/>
</dbReference>
<feature type="domain" description="Transposase DDE" evidence="1">
    <location>
        <begin position="2"/>
        <end position="43"/>
    </location>
</feature>
<evidence type="ECO:0000259" key="1">
    <source>
        <dbReference type="Pfam" id="PF13586"/>
    </source>
</evidence>
<organism evidence="2 3">
    <name type="scientific">Nesterenkonia sphaerica</name>
    <dbReference type="NCBI Taxonomy" id="1804988"/>
    <lineage>
        <taxon>Bacteria</taxon>
        <taxon>Bacillati</taxon>
        <taxon>Actinomycetota</taxon>
        <taxon>Actinomycetes</taxon>
        <taxon>Micrococcales</taxon>
        <taxon>Micrococcaceae</taxon>
        <taxon>Nesterenkonia</taxon>
    </lineage>
</organism>
<protein>
    <submittedName>
        <fullName evidence="2">IS5/IS1182 family transposase</fullName>
    </submittedName>
</protein>
<feature type="non-terminal residue" evidence="2">
    <location>
        <position position="1"/>
    </location>
</feature>
<dbReference type="InterPro" id="IPR025668">
    <property type="entry name" value="Tnp_DDE_dom"/>
</dbReference>
<sequence>GRNVVERQFGLAKQWRGIATRYEKLAITYRATAVLCAVLAWLRK</sequence>
<evidence type="ECO:0000313" key="3">
    <source>
        <dbReference type="Proteomes" id="UP000306544"/>
    </source>
</evidence>
<dbReference type="Pfam" id="PF13586">
    <property type="entry name" value="DDE_Tnp_1_2"/>
    <property type="match status" value="1"/>
</dbReference>
<name>A0A5R8ZZG5_9MICC</name>
<gene>
    <name evidence="2" type="ORF">FEF27_12130</name>
</gene>
<dbReference type="AlphaFoldDB" id="A0A5R8ZZG5"/>
<dbReference type="EMBL" id="VAWA01000025">
    <property type="protein sequence ID" value="TLP71823.1"/>
    <property type="molecule type" value="Genomic_DNA"/>
</dbReference>
<evidence type="ECO:0000313" key="2">
    <source>
        <dbReference type="EMBL" id="TLP71823.1"/>
    </source>
</evidence>
<reference evidence="2 3" key="1">
    <citation type="submission" date="2019-05" db="EMBL/GenBank/DDBJ databases">
        <title>Nesterenkonia sp. GY239, isolated from the Southern Atlantic Ocean.</title>
        <authorList>
            <person name="Zhang G."/>
        </authorList>
    </citation>
    <scope>NUCLEOTIDE SEQUENCE [LARGE SCALE GENOMIC DNA]</scope>
    <source>
        <strain evidence="2 3">GY239</strain>
    </source>
</reference>
<comment type="caution">
    <text evidence="2">The sequence shown here is derived from an EMBL/GenBank/DDBJ whole genome shotgun (WGS) entry which is preliminary data.</text>
</comment>
<proteinExistence type="predicted"/>